<keyword evidence="4 6" id="KW-0378">Hydrolase</keyword>
<evidence type="ECO:0000256" key="3">
    <source>
        <dbReference type="ARBA" id="ARBA00012918"/>
    </source>
</evidence>
<dbReference type="EMBL" id="CP074371">
    <property type="protein sequence ID" value="QVI20442.1"/>
    <property type="molecule type" value="Genomic_DNA"/>
</dbReference>
<dbReference type="InterPro" id="IPR015868">
    <property type="entry name" value="Glutaminase"/>
</dbReference>
<accession>A0ABX8CM42</accession>
<feature type="binding site" evidence="6">
    <location>
        <position position="225"/>
    </location>
    <ligand>
        <name>substrate</name>
    </ligand>
</feature>
<dbReference type="Gene3D" id="3.30.750.24">
    <property type="entry name" value="STAS domain"/>
    <property type="match status" value="1"/>
</dbReference>
<reference evidence="9 10" key="1">
    <citation type="submission" date="2021-04" db="EMBL/GenBank/DDBJ databases">
        <title>Nocardia tengchongensis.</title>
        <authorList>
            <person name="Zhuang k."/>
            <person name="Ran Y."/>
            <person name="Li W."/>
        </authorList>
    </citation>
    <scope>NUCLEOTIDE SEQUENCE [LARGE SCALE GENOMIC DNA]</scope>
    <source>
        <strain evidence="9 10">CFH S0057</strain>
    </source>
</reference>
<dbReference type="NCBIfam" id="TIGR03814">
    <property type="entry name" value="Gln_ase"/>
    <property type="match status" value="1"/>
</dbReference>
<dbReference type="Pfam" id="PF00027">
    <property type="entry name" value="cNMP_binding"/>
    <property type="match status" value="1"/>
</dbReference>
<dbReference type="HAMAP" id="MF_00313">
    <property type="entry name" value="Glutaminase"/>
    <property type="match status" value="1"/>
</dbReference>
<dbReference type="Proteomes" id="UP000683310">
    <property type="component" value="Chromosome"/>
</dbReference>
<evidence type="ECO:0000313" key="10">
    <source>
        <dbReference type="Proteomes" id="UP000683310"/>
    </source>
</evidence>
<comment type="similarity">
    <text evidence="1 6">Belongs to the glutaminase family.</text>
</comment>
<dbReference type="SUPFAM" id="SSF56601">
    <property type="entry name" value="beta-lactamase/transpeptidase-like"/>
    <property type="match status" value="1"/>
</dbReference>
<evidence type="ECO:0000313" key="9">
    <source>
        <dbReference type="EMBL" id="QVI20442.1"/>
    </source>
</evidence>
<keyword evidence="10" id="KW-1185">Reference proteome</keyword>
<dbReference type="PANTHER" id="PTHR12544">
    <property type="entry name" value="GLUTAMINASE"/>
    <property type="match status" value="1"/>
</dbReference>
<dbReference type="PANTHER" id="PTHR12544:SF29">
    <property type="entry name" value="GLUTAMINASE"/>
    <property type="match status" value="1"/>
</dbReference>
<feature type="binding site" evidence="6">
    <location>
        <position position="174"/>
    </location>
    <ligand>
        <name>substrate</name>
    </ligand>
</feature>
<organism evidence="9 10">
    <name type="scientific">Nocardia tengchongensis</name>
    <dbReference type="NCBI Taxonomy" id="2055889"/>
    <lineage>
        <taxon>Bacteria</taxon>
        <taxon>Bacillati</taxon>
        <taxon>Actinomycetota</taxon>
        <taxon>Actinomycetes</taxon>
        <taxon>Mycobacteriales</taxon>
        <taxon>Nocardiaceae</taxon>
        <taxon>Nocardia</taxon>
    </lineage>
</organism>
<proteinExistence type="inferred from homology"/>
<dbReference type="PROSITE" id="PS50042">
    <property type="entry name" value="CNMP_BINDING_3"/>
    <property type="match status" value="1"/>
</dbReference>
<keyword evidence="6" id="KW-0007">Acetylation</keyword>
<sequence>MSTRESTPTAIAPSGCLLCLQQSTEPFPAPDARNETPPATSVTDVRLNTDYARYAGPVVPSGGVVARIIDEVYELCRADTSGTLADYIPELSAVQPDSFGICLATADGSIYGSGDLDAAFTIQSISKPFTYALALADRGVAEVARHIDVEPTGEPFNEISLDPQTQRPRNPMINAGAIAAAGLIKGTDAADRFARIRRSYSRFAGRELTMNDAVYASEARTGFRNRAIGYLLRGANIIDVDPDEAVDRYFRQCSIDVTCRDLAVMAATLANNGVNPLTRERALTGPLVEQVLSVMTTCGMYDAAGDWVTTVGLPAKSGVGGGILAVLPGQIGIAVYSPRLDAHGSSVRGVKACRELSSRLGLHFLHVTRAAHTAIRTAYTVGDAPSRLRRDAEELAVLGEFGDHARIFELHGDLLFSGAESTVRAVEDTPGELEALVLDLREVGDVSPIAVRMLEDLRTELAAAGCPVGLVDPDGKLGQLASSLDPADVHGRVFIDRDAATEWCEQLVLDRHRPAGQECPAALTVDEHPALAAMPDDERERLAKEFETRTIARGELIVPRDSPRCGLFLILDGRVRFTFTDRDNRRHRLITLTPGMSFGETSMLADMRYANDVYAETTVRVAVLPPARFDELTNAAPQLKLALLERLAAAAYAQADAAVRAVAAHGGV</sequence>
<dbReference type="InterPro" id="IPR002645">
    <property type="entry name" value="STAS_dom"/>
</dbReference>
<feature type="domain" description="STAS" evidence="8">
    <location>
        <begin position="407"/>
        <end position="485"/>
    </location>
</feature>
<comment type="catalytic activity">
    <reaction evidence="5 6">
        <text>L-glutamine + H2O = L-glutamate + NH4(+)</text>
        <dbReference type="Rhea" id="RHEA:15889"/>
        <dbReference type="ChEBI" id="CHEBI:15377"/>
        <dbReference type="ChEBI" id="CHEBI:28938"/>
        <dbReference type="ChEBI" id="CHEBI:29985"/>
        <dbReference type="ChEBI" id="CHEBI:58359"/>
        <dbReference type="EC" id="3.5.1.2"/>
    </reaction>
</comment>
<feature type="binding site" evidence="6">
    <location>
        <position position="249"/>
    </location>
    <ligand>
        <name>substrate</name>
    </ligand>
</feature>
<dbReference type="GO" id="GO:0004359">
    <property type="term" value="F:glutaminase activity"/>
    <property type="evidence" value="ECO:0007669"/>
    <property type="project" value="UniProtKB-EC"/>
</dbReference>
<gene>
    <name evidence="6 9" type="primary">glsA</name>
    <name evidence="9" type="ORF">KHQ06_30420</name>
</gene>
<dbReference type="SUPFAM" id="SSF52091">
    <property type="entry name" value="SpoIIaa-like"/>
    <property type="match status" value="1"/>
</dbReference>
<feature type="binding site" evidence="6">
    <location>
        <position position="218"/>
    </location>
    <ligand>
        <name>substrate</name>
    </ligand>
</feature>
<dbReference type="InterPro" id="IPR012338">
    <property type="entry name" value="Beta-lactam/transpept-like"/>
</dbReference>
<dbReference type="InterPro" id="IPR000595">
    <property type="entry name" value="cNMP-bd_dom"/>
</dbReference>
<evidence type="ECO:0000256" key="4">
    <source>
        <dbReference type="ARBA" id="ARBA00022801"/>
    </source>
</evidence>
<dbReference type="EC" id="3.5.1.2" evidence="3 6"/>
<dbReference type="CDD" id="cd00038">
    <property type="entry name" value="CAP_ED"/>
    <property type="match status" value="1"/>
</dbReference>
<dbReference type="Gene3D" id="3.40.710.10">
    <property type="entry name" value="DD-peptidase/beta-lactamase superfamily"/>
    <property type="match status" value="1"/>
</dbReference>
<evidence type="ECO:0000256" key="6">
    <source>
        <dbReference type="HAMAP-Rule" id="MF_00313"/>
    </source>
</evidence>
<dbReference type="Pfam" id="PF04960">
    <property type="entry name" value="Glutaminase"/>
    <property type="match status" value="1"/>
</dbReference>
<evidence type="ECO:0000256" key="5">
    <source>
        <dbReference type="ARBA" id="ARBA00049534"/>
    </source>
</evidence>
<dbReference type="InterPro" id="IPR014710">
    <property type="entry name" value="RmlC-like_jellyroll"/>
</dbReference>
<dbReference type="SUPFAM" id="SSF51206">
    <property type="entry name" value="cAMP-binding domain-like"/>
    <property type="match status" value="1"/>
</dbReference>
<dbReference type="Gene3D" id="2.60.120.10">
    <property type="entry name" value="Jelly Rolls"/>
    <property type="match status" value="1"/>
</dbReference>
<dbReference type="InterPro" id="IPR018490">
    <property type="entry name" value="cNMP-bd_dom_sf"/>
</dbReference>
<evidence type="ECO:0000259" key="8">
    <source>
        <dbReference type="PROSITE" id="PS50801"/>
    </source>
</evidence>
<name>A0ABX8CM42_9NOCA</name>
<dbReference type="InterPro" id="IPR036513">
    <property type="entry name" value="STAS_dom_sf"/>
</dbReference>
<feature type="domain" description="Cyclic nucleotide-binding" evidence="7">
    <location>
        <begin position="530"/>
        <end position="650"/>
    </location>
</feature>
<feature type="binding site" evidence="6">
    <location>
        <position position="124"/>
    </location>
    <ligand>
        <name>substrate</name>
    </ligand>
</feature>
<evidence type="ECO:0000259" key="7">
    <source>
        <dbReference type="PROSITE" id="PS50042"/>
    </source>
</evidence>
<dbReference type="SMART" id="SM00100">
    <property type="entry name" value="cNMP"/>
    <property type="match status" value="1"/>
</dbReference>
<dbReference type="PROSITE" id="PS50801">
    <property type="entry name" value="STAS"/>
    <property type="match status" value="1"/>
</dbReference>
<protein>
    <recommendedName>
        <fullName evidence="3 6">Glutaminase</fullName>
        <ecNumber evidence="3 6">3.5.1.2</ecNumber>
    </recommendedName>
</protein>
<comment type="subunit">
    <text evidence="2 6">Homotetramer.</text>
</comment>
<evidence type="ECO:0000256" key="2">
    <source>
        <dbReference type="ARBA" id="ARBA00011881"/>
    </source>
</evidence>
<feature type="binding site" evidence="6">
    <location>
        <position position="301"/>
    </location>
    <ligand>
        <name>substrate</name>
    </ligand>
</feature>
<feature type="binding site" evidence="6">
    <location>
        <position position="319"/>
    </location>
    <ligand>
        <name>substrate</name>
    </ligand>
</feature>
<dbReference type="Pfam" id="PF01740">
    <property type="entry name" value="STAS"/>
    <property type="match status" value="1"/>
</dbReference>
<evidence type="ECO:0000256" key="1">
    <source>
        <dbReference type="ARBA" id="ARBA00011076"/>
    </source>
</evidence>